<dbReference type="Proteomes" id="UP000297737">
    <property type="component" value="Unassembled WGS sequence"/>
</dbReference>
<sequence length="141" mass="15707">MSDDAELDVEIGAFFDRYTAAWDAFDVEALLDCLGFPHLIATRAGSHFFEDDAEALVNLEKLIDKYRNNEVRKIHRLGLSIEALPDEAARATVQWRFDDGAGAQVLHFPSQYTLAKDDEGWHIVVIDAQGEVDAWAGAGWA</sequence>
<dbReference type="EMBL" id="SIHO01000002">
    <property type="protein sequence ID" value="TFU03286.1"/>
    <property type="molecule type" value="Genomic_DNA"/>
</dbReference>
<proteinExistence type="predicted"/>
<reference evidence="2 3" key="1">
    <citation type="submission" date="2019-02" db="EMBL/GenBank/DDBJ databases">
        <title>Polymorphobacter sp. isolated from the lake at the Tibet of China.</title>
        <authorList>
            <person name="Li A."/>
        </authorList>
    </citation>
    <scope>NUCLEOTIDE SEQUENCE [LARGE SCALE GENOMIC DNA]</scope>
    <source>
        <strain evidence="2 3">DJ1R-1</strain>
    </source>
</reference>
<dbReference type="RefSeq" id="WP_135245878.1">
    <property type="nucleotide sequence ID" value="NZ_SIHO01000002.1"/>
</dbReference>
<dbReference type="Pfam" id="PF20795">
    <property type="entry name" value="DUF6841"/>
    <property type="match status" value="1"/>
</dbReference>
<accession>A0A4Y9EMI3</accession>
<dbReference type="AlphaFoldDB" id="A0A4Y9EMI3"/>
<dbReference type="InterPro" id="IPR049219">
    <property type="entry name" value="DUF6841"/>
</dbReference>
<organism evidence="2 3">
    <name type="scientific">Glacieibacterium arshaanense</name>
    <dbReference type="NCBI Taxonomy" id="2511025"/>
    <lineage>
        <taxon>Bacteria</taxon>
        <taxon>Pseudomonadati</taxon>
        <taxon>Pseudomonadota</taxon>
        <taxon>Alphaproteobacteria</taxon>
        <taxon>Sphingomonadales</taxon>
        <taxon>Sphingosinicellaceae</taxon>
        <taxon>Glacieibacterium</taxon>
    </lineage>
</organism>
<evidence type="ECO:0000313" key="3">
    <source>
        <dbReference type="Proteomes" id="UP000297737"/>
    </source>
</evidence>
<gene>
    <name evidence="2" type="ORF">EUV02_08850</name>
</gene>
<dbReference type="SUPFAM" id="SSF54427">
    <property type="entry name" value="NTF2-like"/>
    <property type="match status" value="1"/>
</dbReference>
<keyword evidence="3" id="KW-1185">Reference proteome</keyword>
<dbReference type="InterPro" id="IPR032710">
    <property type="entry name" value="NTF2-like_dom_sf"/>
</dbReference>
<dbReference type="Gene3D" id="3.10.450.50">
    <property type="match status" value="1"/>
</dbReference>
<dbReference type="OrthoDB" id="7907836at2"/>
<feature type="domain" description="DUF6841" evidence="1">
    <location>
        <begin position="10"/>
        <end position="129"/>
    </location>
</feature>
<comment type="caution">
    <text evidence="2">The sequence shown here is derived from an EMBL/GenBank/DDBJ whole genome shotgun (WGS) entry which is preliminary data.</text>
</comment>
<evidence type="ECO:0000259" key="1">
    <source>
        <dbReference type="Pfam" id="PF20795"/>
    </source>
</evidence>
<name>A0A4Y9EMI3_9SPHN</name>
<protein>
    <recommendedName>
        <fullName evidence="1">DUF6841 domain-containing protein</fullName>
    </recommendedName>
</protein>
<evidence type="ECO:0000313" key="2">
    <source>
        <dbReference type="EMBL" id="TFU03286.1"/>
    </source>
</evidence>